<organism evidence="1 2">
    <name type="scientific">Brachionus plicatilis</name>
    <name type="common">Marine rotifer</name>
    <name type="synonym">Brachionus muelleri</name>
    <dbReference type="NCBI Taxonomy" id="10195"/>
    <lineage>
        <taxon>Eukaryota</taxon>
        <taxon>Metazoa</taxon>
        <taxon>Spiralia</taxon>
        <taxon>Gnathifera</taxon>
        <taxon>Rotifera</taxon>
        <taxon>Eurotatoria</taxon>
        <taxon>Monogononta</taxon>
        <taxon>Pseudotrocha</taxon>
        <taxon>Ploima</taxon>
        <taxon>Brachionidae</taxon>
        <taxon>Brachionus</taxon>
    </lineage>
</organism>
<keyword evidence="2" id="KW-1185">Reference proteome</keyword>
<evidence type="ECO:0000313" key="1">
    <source>
        <dbReference type="EMBL" id="RNA26843.1"/>
    </source>
</evidence>
<dbReference type="AlphaFoldDB" id="A0A3M7RTD5"/>
<protein>
    <submittedName>
        <fullName evidence="1">Uncharacterized protein</fullName>
    </submittedName>
</protein>
<accession>A0A3M7RTD5</accession>
<sequence>YVFSEKSFHPQLYLQKIFLGRALFFKGSSKHQLKFARCETSTLSPDMDFDLIFGFYVYENLDKILNKIVLQRFRLIARDFQIEID</sequence>
<dbReference type="EMBL" id="REGN01002661">
    <property type="protein sequence ID" value="RNA26843.1"/>
    <property type="molecule type" value="Genomic_DNA"/>
</dbReference>
<evidence type="ECO:0000313" key="2">
    <source>
        <dbReference type="Proteomes" id="UP000276133"/>
    </source>
</evidence>
<reference evidence="1 2" key="1">
    <citation type="journal article" date="2018" name="Sci. Rep.">
        <title>Genomic signatures of local adaptation to the degree of environmental predictability in rotifers.</title>
        <authorList>
            <person name="Franch-Gras L."/>
            <person name="Hahn C."/>
            <person name="Garcia-Roger E.M."/>
            <person name="Carmona M.J."/>
            <person name="Serra M."/>
            <person name="Gomez A."/>
        </authorList>
    </citation>
    <scope>NUCLEOTIDE SEQUENCE [LARGE SCALE GENOMIC DNA]</scope>
    <source>
        <strain evidence="1">HYR1</strain>
    </source>
</reference>
<proteinExistence type="predicted"/>
<feature type="non-terminal residue" evidence="1">
    <location>
        <position position="1"/>
    </location>
</feature>
<comment type="caution">
    <text evidence="1">The sequence shown here is derived from an EMBL/GenBank/DDBJ whole genome shotgun (WGS) entry which is preliminary data.</text>
</comment>
<dbReference type="Proteomes" id="UP000276133">
    <property type="component" value="Unassembled WGS sequence"/>
</dbReference>
<gene>
    <name evidence="1" type="ORF">BpHYR1_032122</name>
</gene>
<name>A0A3M7RTD5_BRAPC</name>